<evidence type="ECO:0000313" key="2">
    <source>
        <dbReference type="EMBL" id="KAF9479453.1"/>
    </source>
</evidence>
<dbReference type="Proteomes" id="UP000807469">
    <property type="component" value="Unassembled WGS sequence"/>
</dbReference>
<feature type="non-terminal residue" evidence="2">
    <location>
        <position position="222"/>
    </location>
</feature>
<reference evidence="2" key="1">
    <citation type="submission" date="2020-11" db="EMBL/GenBank/DDBJ databases">
        <authorList>
            <consortium name="DOE Joint Genome Institute"/>
            <person name="Ahrendt S."/>
            <person name="Riley R."/>
            <person name="Andreopoulos W."/>
            <person name="Labutti K."/>
            <person name="Pangilinan J."/>
            <person name="Ruiz-Duenas F.J."/>
            <person name="Barrasa J.M."/>
            <person name="Sanchez-Garcia M."/>
            <person name="Camarero S."/>
            <person name="Miyauchi S."/>
            <person name="Serrano A."/>
            <person name="Linde D."/>
            <person name="Babiker R."/>
            <person name="Drula E."/>
            <person name="Ayuso-Fernandez I."/>
            <person name="Pacheco R."/>
            <person name="Padilla G."/>
            <person name="Ferreira P."/>
            <person name="Barriuso J."/>
            <person name="Kellner H."/>
            <person name="Castanera R."/>
            <person name="Alfaro M."/>
            <person name="Ramirez L."/>
            <person name="Pisabarro A.G."/>
            <person name="Kuo A."/>
            <person name="Tritt A."/>
            <person name="Lipzen A."/>
            <person name="He G."/>
            <person name="Yan M."/>
            <person name="Ng V."/>
            <person name="Cullen D."/>
            <person name="Martin F."/>
            <person name="Rosso M.-N."/>
            <person name="Henrissat B."/>
            <person name="Hibbett D."/>
            <person name="Martinez A.T."/>
            <person name="Grigoriev I.V."/>
        </authorList>
    </citation>
    <scope>NUCLEOTIDE SEQUENCE</scope>
    <source>
        <strain evidence="2">CIRM-BRFM 674</strain>
    </source>
</reference>
<protein>
    <recommendedName>
        <fullName evidence="1">Heterokaryon incompatibility domain-containing protein</fullName>
    </recommendedName>
</protein>
<sequence length="222" mass="25994">RYAILSHTWLLSSPEVTYDDWHNRDLDLSHEGYRKLVNFCRVAEADYRVNFGWMDTVCIDKSSSSELDESIRSMYKWYQKARICINYLADTTSLTEMGNDRWFTRGWTLQELLGPVNLKFYKRDWTRFNDWVDWNDPHIPGIIQNATGIPPECMFYRERATISVRMQWAATRQVTRGEDAAYSLMGLFGVNMSIAYGEGAERAFFRLMTEILSSTKSNDVLD</sequence>
<feature type="domain" description="Heterokaryon incompatibility" evidence="1">
    <location>
        <begin position="2"/>
        <end position="93"/>
    </location>
</feature>
<dbReference type="PANTHER" id="PTHR10622:SF10">
    <property type="entry name" value="HET DOMAIN-CONTAINING PROTEIN"/>
    <property type="match status" value="1"/>
</dbReference>
<keyword evidence="3" id="KW-1185">Reference proteome</keyword>
<proteinExistence type="predicted"/>
<comment type="caution">
    <text evidence="2">The sequence shown here is derived from an EMBL/GenBank/DDBJ whole genome shotgun (WGS) entry which is preliminary data.</text>
</comment>
<name>A0A9P6D193_9AGAR</name>
<accession>A0A9P6D193</accession>
<feature type="non-terminal residue" evidence="2">
    <location>
        <position position="1"/>
    </location>
</feature>
<gene>
    <name evidence="2" type="ORF">BDN70DRAFT_771895</name>
</gene>
<evidence type="ECO:0000313" key="3">
    <source>
        <dbReference type="Proteomes" id="UP000807469"/>
    </source>
</evidence>
<evidence type="ECO:0000259" key="1">
    <source>
        <dbReference type="Pfam" id="PF06985"/>
    </source>
</evidence>
<dbReference type="PANTHER" id="PTHR10622">
    <property type="entry name" value="HET DOMAIN-CONTAINING PROTEIN"/>
    <property type="match status" value="1"/>
</dbReference>
<dbReference type="InterPro" id="IPR010730">
    <property type="entry name" value="HET"/>
</dbReference>
<dbReference type="EMBL" id="MU155212">
    <property type="protein sequence ID" value="KAF9479453.1"/>
    <property type="molecule type" value="Genomic_DNA"/>
</dbReference>
<dbReference type="Pfam" id="PF06985">
    <property type="entry name" value="HET"/>
    <property type="match status" value="1"/>
</dbReference>
<dbReference type="AlphaFoldDB" id="A0A9P6D193"/>
<organism evidence="2 3">
    <name type="scientific">Pholiota conissans</name>
    <dbReference type="NCBI Taxonomy" id="109636"/>
    <lineage>
        <taxon>Eukaryota</taxon>
        <taxon>Fungi</taxon>
        <taxon>Dikarya</taxon>
        <taxon>Basidiomycota</taxon>
        <taxon>Agaricomycotina</taxon>
        <taxon>Agaricomycetes</taxon>
        <taxon>Agaricomycetidae</taxon>
        <taxon>Agaricales</taxon>
        <taxon>Agaricineae</taxon>
        <taxon>Strophariaceae</taxon>
        <taxon>Pholiota</taxon>
    </lineage>
</organism>
<dbReference type="OrthoDB" id="5122891at2759"/>